<protein>
    <recommendedName>
        <fullName evidence="8">Inositol-1-monophosphatase</fullName>
        <ecNumber evidence="8">3.1.3.25</ecNumber>
    </recommendedName>
</protein>
<feature type="binding site" evidence="7">
    <location>
        <position position="116"/>
    </location>
    <ligand>
        <name>Mg(2+)</name>
        <dbReference type="ChEBI" id="CHEBI:18420"/>
        <label>1</label>
        <note>catalytic</note>
    </ligand>
</feature>
<reference evidence="11" key="1">
    <citation type="journal article" date="2006" name="Proc. Natl. Acad. Sci. U.S.A.">
        <title>Genome analysis of the smallest free-living eukaryote Ostreococcus tauri unveils many unique features.</title>
        <authorList>
            <person name="Derelle E."/>
            <person name="Ferraz C."/>
            <person name="Rombauts S."/>
            <person name="Rouze P."/>
            <person name="Worden A.Z."/>
            <person name="Robbens S."/>
            <person name="Partensky F."/>
            <person name="Degroeve S."/>
            <person name="Echeynie S."/>
            <person name="Cooke R."/>
            <person name="Saeys Y."/>
            <person name="Wuyts J."/>
            <person name="Jabbari K."/>
            <person name="Bowler C."/>
            <person name="Panaud O."/>
            <person name="Piegu B."/>
            <person name="Ball S.G."/>
            <person name="Ral J.-P."/>
            <person name="Bouget F.-Y."/>
            <person name="Piganeau G."/>
            <person name="De Baets B."/>
            <person name="Picard A."/>
            <person name="Delseny M."/>
            <person name="Demaille J."/>
            <person name="Van de Peer Y."/>
            <person name="Moreau H."/>
        </authorList>
    </citation>
    <scope>NUCLEOTIDE SEQUENCE [LARGE SCALE GENOMIC DNA]</scope>
    <source>
        <strain evidence="11">OTTH 0595 / CCAP 157/2 / RCC745</strain>
    </source>
</reference>
<accession>A0A096PA55</accession>
<comment type="pathway">
    <text evidence="8">Polyol metabolism; myo-inositol biosynthesis; myo-inositol from D-glucose 6-phosphate: step 2/2.</text>
</comment>
<dbReference type="AlphaFoldDB" id="A0A096PA55"/>
<dbReference type="InterPro" id="IPR020550">
    <property type="entry name" value="Inositol_monophosphatase_CS"/>
</dbReference>
<evidence type="ECO:0000256" key="7">
    <source>
        <dbReference type="PIRSR" id="PIRSR600760-2"/>
    </source>
</evidence>
<feature type="binding site" evidence="7">
    <location>
        <position position="147"/>
    </location>
    <ligand>
        <name>Mg(2+)</name>
        <dbReference type="ChEBI" id="CHEBI:18420"/>
        <label>1</label>
        <note>catalytic</note>
    </ligand>
</feature>
<dbReference type="EC" id="3.1.3.25" evidence="8"/>
<gene>
    <name evidence="10" type="ORF">OT_ostta15g02070</name>
</gene>
<comment type="caution">
    <text evidence="10">The sequence shown here is derived from an EMBL/GenBank/DDBJ whole genome shotgun (WGS) entry which is preliminary data.</text>
</comment>
<dbReference type="Gene3D" id="3.40.190.80">
    <property type="match status" value="1"/>
</dbReference>
<dbReference type="InterPro" id="IPR000760">
    <property type="entry name" value="Inositol_monophosphatase-like"/>
</dbReference>
<reference evidence="10 11" key="2">
    <citation type="journal article" date="2014" name="BMC Genomics">
        <title>An improved genome of the model marine alga Ostreococcus tauri unfolds by assessing Illumina de novo assemblies.</title>
        <authorList>
            <person name="Blanc-Mathieu R."/>
            <person name="Verhelst B."/>
            <person name="Derelle E."/>
            <person name="Rombauts S."/>
            <person name="Bouget F.Y."/>
            <person name="Carre I."/>
            <person name="Chateau A."/>
            <person name="Eyre-Walker A."/>
            <person name="Grimsley N."/>
            <person name="Moreau H."/>
            <person name="Piegu B."/>
            <person name="Rivals E."/>
            <person name="Schackwitz W."/>
            <person name="Van de Peer Y."/>
            <person name="Piganeau G."/>
        </authorList>
    </citation>
    <scope>NUCLEOTIDE SEQUENCE [LARGE SCALE GENOMIC DNA]</scope>
    <source>
        <strain evidence="11">OTTH 0595 / CCAP 157/2 / RCC745</strain>
    </source>
</reference>
<evidence type="ECO:0000256" key="2">
    <source>
        <dbReference type="ARBA" id="ARBA00001946"/>
    </source>
</evidence>
<evidence type="ECO:0000256" key="1">
    <source>
        <dbReference type="ARBA" id="ARBA00001033"/>
    </source>
</evidence>
<dbReference type="InterPro" id="IPR033942">
    <property type="entry name" value="IMPase"/>
</dbReference>
<feature type="binding site" evidence="7">
    <location>
        <position position="148"/>
    </location>
    <ligand>
        <name>Mg(2+)</name>
        <dbReference type="ChEBI" id="CHEBI:18420"/>
        <label>1</label>
        <note>catalytic</note>
    </ligand>
</feature>
<dbReference type="EMBL" id="CAID01000015">
    <property type="protein sequence ID" value="CEG01813.1"/>
    <property type="molecule type" value="Genomic_DNA"/>
</dbReference>
<keyword evidence="4 7" id="KW-0479">Metal-binding</keyword>
<comment type="catalytic activity">
    <reaction evidence="1 8">
        <text>a myo-inositol phosphate + H2O = myo-inositol + phosphate</text>
        <dbReference type="Rhea" id="RHEA:24056"/>
        <dbReference type="ChEBI" id="CHEBI:15377"/>
        <dbReference type="ChEBI" id="CHEBI:17268"/>
        <dbReference type="ChEBI" id="CHEBI:43474"/>
        <dbReference type="ChEBI" id="CHEBI:84139"/>
        <dbReference type="EC" id="3.1.3.25"/>
    </reaction>
</comment>
<proteinExistence type="inferred from homology"/>
<dbReference type="GO" id="GO:0008934">
    <property type="term" value="F:inositol monophosphate 1-phosphatase activity"/>
    <property type="evidence" value="ECO:0007669"/>
    <property type="project" value="InterPro"/>
</dbReference>
<evidence type="ECO:0000256" key="3">
    <source>
        <dbReference type="ARBA" id="ARBA00009759"/>
    </source>
</evidence>
<organism evidence="10 11">
    <name type="scientific">Ostreococcus tauri</name>
    <name type="common">Marine green alga</name>
    <dbReference type="NCBI Taxonomy" id="70448"/>
    <lineage>
        <taxon>Eukaryota</taxon>
        <taxon>Viridiplantae</taxon>
        <taxon>Chlorophyta</taxon>
        <taxon>Mamiellophyceae</taxon>
        <taxon>Mamiellales</taxon>
        <taxon>Bathycoccaceae</taxon>
        <taxon>Ostreococcus</taxon>
    </lineage>
</organism>
<dbReference type="KEGG" id="ota:OT_ostta15g02070"/>
<keyword evidence="11" id="KW-1185">Reference proteome</keyword>
<dbReference type="Proteomes" id="UP000009170">
    <property type="component" value="Unassembled WGS sequence"/>
</dbReference>
<sequence>MASTCASAPSRSASSRSTRASIDRRRRRARRFAFVHRRNAVSVEASPDGTSLERVLEAAVRAAKEGGTVMARKVGAEVIKTKANARDLLTEVDGEVQRIIEAKVAEEFPHHGFLGEESVAAGKDASADALREVLETGPEWLWVVDPIDGTTNFVHGLPLSAISIGVAYKGELQVAVIMDPFRDECFTAVLGGGAKLNGTPIKVGEEATALEAVVVTGYAPTDASTEVMLKGMTALATLPVRTIRMFGSAAIMLAWVACGRVTAYFEADLNSWDTAAGALLIREAGGRMTNLVGEEYDLTVRPILASNGATHDELLRCLMSTQRC</sequence>
<dbReference type="PROSITE" id="PS00629">
    <property type="entry name" value="IMP_1"/>
    <property type="match status" value="1"/>
</dbReference>
<dbReference type="PROSITE" id="PS00630">
    <property type="entry name" value="IMP_2"/>
    <property type="match status" value="1"/>
</dbReference>
<name>A0A096PA55_OSTTA</name>
<feature type="binding site" evidence="7">
    <location>
        <position position="273"/>
    </location>
    <ligand>
        <name>Mg(2+)</name>
        <dbReference type="ChEBI" id="CHEBI:18420"/>
        <label>1</label>
        <note>catalytic</note>
    </ligand>
</feature>
<keyword evidence="5 8" id="KW-0378">Hydrolase</keyword>
<evidence type="ECO:0000256" key="5">
    <source>
        <dbReference type="ARBA" id="ARBA00022801"/>
    </source>
</evidence>
<dbReference type="GO" id="GO:0046872">
    <property type="term" value="F:metal ion binding"/>
    <property type="evidence" value="ECO:0007669"/>
    <property type="project" value="UniProtKB-KW"/>
</dbReference>
<dbReference type="Pfam" id="PF00459">
    <property type="entry name" value="Inositol_P"/>
    <property type="match status" value="1"/>
</dbReference>
<evidence type="ECO:0000313" key="10">
    <source>
        <dbReference type="EMBL" id="CEG01813.1"/>
    </source>
</evidence>
<evidence type="ECO:0000256" key="8">
    <source>
        <dbReference type="RuleBase" id="RU364068"/>
    </source>
</evidence>
<dbReference type="GeneID" id="9830736"/>
<dbReference type="GO" id="GO:0046854">
    <property type="term" value="P:phosphatidylinositol phosphate biosynthetic process"/>
    <property type="evidence" value="ECO:0007669"/>
    <property type="project" value="InterPro"/>
</dbReference>
<dbReference type="PANTHER" id="PTHR20854">
    <property type="entry name" value="INOSITOL MONOPHOSPHATASE"/>
    <property type="match status" value="1"/>
</dbReference>
<evidence type="ECO:0000256" key="9">
    <source>
        <dbReference type="SAM" id="MobiDB-lite"/>
    </source>
</evidence>
<feature type="compositionally biased region" description="Low complexity" evidence="9">
    <location>
        <begin position="1"/>
        <end position="20"/>
    </location>
</feature>
<dbReference type="InParanoid" id="A0A096PA55"/>
<dbReference type="OrthoDB" id="10254945at2759"/>
<evidence type="ECO:0000313" key="11">
    <source>
        <dbReference type="Proteomes" id="UP000009170"/>
    </source>
</evidence>
<dbReference type="FunFam" id="3.30.540.10:FF:000003">
    <property type="entry name" value="Inositol-1-monophosphatase"/>
    <property type="match status" value="1"/>
</dbReference>
<dbReference type="GO" id="GO:0006021">
    <property type="term" value="P:inositol biosynthetic process"/>
    <property type="evidence" value="ECO:0007669"/>
    <property type="project" value="UniProtKB-UniPathway"/>
</dbReference>
<dbReference type="RefSeq" id="XP_022841184.1">
    <property type="nucleotide sequence ID" value="XM_022982430.1"/>
</dbReference>
<dbReference type="STRING" id="70448.A0A096PA55"/>
<evidence type="ECO:0000256" key="6">
    <source>
        <dbReference type="ARBA" id="ARBA00022842"/>
    </source>
</evidence>
<dbReference type="GO" id="GO:0007165">
    <property type="term" value="P:signal transduction"/>
    <property type="evidence" value="ECO:0007669"/>
    <property type="project" value="TreeGrafter"/>
</dbReference>
<dbReference type="PRINTS" id="PR00377">
    <property type="entry name" value="IMPHPHTASES"/>
</dbReference>
<comment type="similarity">
    <text evidence="3 8">Belongs to the inositol monophosphatase superfamily.</text>
</comment>
<dbReference type="SUPFAM" id="SSF56655">
    <property type="entry name" value="Carbohydrate phosphatase"/>
    <property type="match status" value="1"/>
</dbReference>
<dbReference type="CDD" id="cd01639">
    <property type="entry name" value="IMPase"/>
    <property type="match status" value="1"/>
</dbReference>
<dbReference type="InterPro" id="IPR020583">
    <property type="entry name" value="Inositol_monoP_metal-BS"/>
</dbReference>
<evidence type="ECO:0000256" key="4">
    <source>
        <dbReference type="ARBA" id="ARBA00022723"/>
    </source>
</evidence>
<dbReference type="Gene3D" id="3.30.540.10">
    <property type="entry name" value="Fructose-1,6-Bisphosphatase, subunit A, domain 1"/>
    <property type="match status" value="1"/>
</dbReference>
<dbReference type="PANTHER" id="PTHR20854:SF4">
    <property type="entry name" value="INOSITOL-1-MONOPHOSPHATASE-RELATED"/>
    <property type="match status" value="1"/>
</dbReference>
<comment type="cofactor">
    <cofactor evidence="2 7 8">
        <name>Mg(2+)</name>
        <dbReference type="ChEBI" id="CHEBI:18420"/>
    </cofactor>
</comment>
<feature type="region of interest" description="Disordered" evidence="9">
    <location>
        <begin position="1"/>
        <end position="24"/>
    </location>
</feature>
<feature type="binding site" evidence="7">
    <location>
        <position position="145"/>
    </location>
    <ligand>
        <name>Mg(2+)</name>
        <dbReference type="ChEBI" id="CHEBI:18420"/>
        <label>1</label>
        <note>catalytic</note>
    </ligand>
</feature>
<keyword evidence="6 7" id="KW-0460">Magnesium</keyword>
<dbReference type="UniPathway" id="UPA00823">
    <property type="reaction ID" value="UER00788"/>
</dbReference>